<dbReference type="OrthoDB" id="10058826at2759"/>
<evidence type="ECO:0000313" key="1">
    <source>
        <dbReference type="EMBL" id="CAF3093047.1"/>
    </source>
</evidence>
<dbReference type="AlphaFoldDB" id="A0A817QF53"/>
<dbReference type="Proteomes" id="UP000663825">
    <property type="component" value="Unassembled WGS sequence"/>
</dbReference>
<dbReference type="Gene3D" id="3.60.10.10">
    <property type="entry name" value="Endonuclease/exonuclease/phosphatase"/>
    <property type="match status" value="1"/>
</dbReference>
<evidence type="ECO:0008006" key="5">
    <source>
        <dbReference type="Google" id="ProtNLM"/>
    </source>
</evidence>
<reference evidence="2" key="1">
    <citation type="submission" date="2021-02" db="EMBL/GenBank/DDBJ databases">
        <authorList>
            <person name="Nowell W R."/>
        </authorList>
    </citation>
    <scope>NUCLEOTIDE SEQUENCE</scope>
</reference>
<dbReference type="EMBL" id="CAJNXB010000767">
    <property type="protein sequence ID" value="CAF3093047.1"/>
    <property type="molecule type" value="Genomic_DNA"/>
</dbReference>
<organism evidence="2 4">
    <name type="scientific">Rotaria socialis</name>
    <dbReference type="NCBI Taxonomy" id="392032"/>
    <lineage>
        <taxon>Eukaryota</taxon>
        <taxon>Metazoa</taxon>
        <taxon>Spiralia</taxon>
        <taxon>Gnathifera</taxon>
        <taxon>Rotifera</taxon>
        <taxon>Eurotatoria</taxon>
        <taxon>Bdelloidea</taxon>
        <taxon>Philodinida</taxon>
        <taxon>Philodinidae</taxon>
        <taxon>Rotaria</taxon>
    </lineage>
</organism>
<dbReference type="EMBL" id="CAJNYT010000652">
    <property type="protein sequence ID" value="CAF3360601.1"/>
    <property type="molecule type" value="Genomic_DNA"/>
</dbReference>
<gene>
    <name evidence="3" type="ORF">GRG538_LOCUS6391</name>
    <name evidence="2" type="ORF">LUA448_LOCUS2365</name>
    <name evidence="1" type="ORF">TIS948_LOCUS6519</name>
</gene>
<evidence type="ECO:0000313" key="4">
    <source>
        <dbReference type="Proteomes" id="UP000663833"/>
    </source>
</evidence>
<dbReference type="Proteomes" id="UP000663872">
    <property type="component" value="Unassembled WGS sequence"/>
</dbReference>
<proteinExistence type="predicted"/>
<comment type="caution">
    <text evidence="2">The sequence shown here is derived from an EMBL/GenBank/DDBJ whole genome shotgun (WGS) entry which is preliminary data.</text>
</comment>
<dbReference type="Proteomes" id="UP000663833">
    <property type="component" value="Unassembled WGS sequence"/>
</dbReference>
<accession>A0A817QF53</accession>
<dbReference type="SUPFAM" id="SSF56219">
    <property type="entry name" value="DNase I-like"/>
    <property type="match status" value="1"/>
</dbReference>
<evidence type="ECO:0000313" key="2">
    <source>
        <dbReference type="EMBL" id="CAF3203524.1"/>
    </source>
</evidence>
<evidence type="ECO:0000313" key="3">
    <source>
        <dbReference type="EMBL" id="CAF3360601.1"/>
    </source>
</evidence>
<sequence>MLMKEGISIIRVPCKLPNVCVVDVKGEDVFRLIGVYAPDSKTWLWDDLSHFLSKKCIIYGDSNVNTMQDGKKAEILFQWADDQFLAQALPNSSTSLRSNRVIDDAFIRGFNIDIQVYNGNTTSDHLPILSVIPLKVLQQKLGKNTHWKVFTLFSEYTFSFWEEN</sequence>
<protein>
    <recommendedName>
        <fullName evidence="5">Endonuclease/exonuclease/phosphatase domain-containing protein</fullName>
    </recommendedName>
</protein>
<dbReference type="InterPro" id="IPR036691">
    <property type="entry name" value="Endo/exonu/phosph_ase_sf"/>
</dbReference>
<dbReference type="EMBL" id="CAJNYD010000062">
    <property type="protein sequence ID" value="CAF3203524.1"/>
    <property type="molecule type" value="Genomic_DNA"/>
</dbReference>
<name>A0A817QF53_9BILA</name>